<proteinExistence type="predicted"/>
<evidence type="ECO:0000313" key="2">
    <source>
        <dbReference type="Proteomes" id="UP001061302"/>
    </source>
</evidence>
<name>A0ABY6DRI0_9NEIS</name>
<reference evidence="1" key="1">
    <citation type="submission" date="2022-10" db="EMBL/GenBank/DDBJ databases">
        <title>Chitiniphilus purpureus sp. nov., a novel chitin-degrading bacterium isolated from crawfish pond sediment.</title>
        <authorList>
            <person name="Li K."/>
        </authorList>
    </citation>
    <scope>NUCLEOTIDE SEQUENCE</scope>
    <source>
        <strain evidence="1">CD1</strain>
    </source>
</reference>
<organism evidence="1 2">
    <name type="scientific">Chitiniphilus purpureus</name>
    <dbReference type="NCBI Taxonomy" id="2981137"/>
    <lineage>
        <taxon>Bacteria</taxon>
        <taxon>Pseudomonadati</taxon>
        <taxon>Pseudomonadota</taxon>
        <taxon>Betaproteobacteria</taxon>
        <taxon>Neisseriales</taxon>
        <taxon>Chitinibacteraceae</taxon>
        <taxon>Chitiniphilus</taxon>
    </lineage>
</organism>
<dbReference type="Proteomes" id="UP001061302">
    <property type="component" value="Chromosome"/>
</dbReference>
<dbReference type="EMBL" id="CP106753">
    <property type="protein sequence ID" value="UXY14518.1"/>
    <property type="molecule type" value="Genomic_DNA"/>
</dbReference>
<evidence type="ECO:0008006" key="3">
    <source>
        <dbReference type="Google" id="ProtNLM"/>
    </source>
</evidence>
<keyword evidence="2" id="KW-1185">Reference proteome</keyword>
<dbReference type="RefSeq" id="WP_263123818.1">
    <property type="nucleotide sequence ID" value="NZ_CP106753.1"/>
</dbReference>
<evidence type="ECO:0000313" key="1">
    <source>
        <dbReference type="EMBL" id="UXY14518.1"/>
    </source>
</evidence>
<accession>A0ABY6DRI0</accession>
<protein>
    <recommendedName>
        <fullName evidence="3">Phage major capsid protein</fullName>
    </recommendedName>
</protein>
<sequence>MATAAIMAPVGSGDELVGALARNTRVAGVAEPKPEVEAFTLTNGVGEQVGASSLTDAQCRAMEMGYGPLSAGAAEMAINAGPRNLGTMMDVRSVFGEGWNPIDAEAMNPDFNRPVVNPASIPRTGARASKPTAKQQVAATLNKMNLLDLLSDPRPIQASLHKVKQQLREMGGVVAKSIEAQPAYADNRVSGERLAEQLHVDTPHYFRDRYLEVTSAADQARGNGDWLGVVKNTAKGTAYLLPAAADMIAEVVVNTPSRVVAGGTKIGYHAAEFNRADNMDDRVLAGLNITAHSSLTFIDAVGLAAPFEQTLVNGGRWVGSKVASIWERGFVANSGLTIAANPANGNPAAIARGIGTLNTRQTTVLEQLSD</sequence>
<gene>
    <name evidence="1" type="ORF">N8I74_14495</name>
</gene>